<dbReference type="PANTHER" id="PTHR21666">
    <property type="entry name" value="PEPTIDASE-RELATED"/>
    <property type="match status" value="1"/>
</dbReference>
<evidence type="ECO:0000313" key="5">
    <source>
        <dbReference type="EMBL" id="GGD31949.1"/>
    </source>
</evidence>
<protein>
    <recommendedName>
        <fullName evidence="4">M23ase beta-sheet core domain-containing protein</fullName>
    </recommendedName>
</protein>
<comment type="caution">
    <text evidence="5">The sequence shown here is derived from an EMBL/GenBank/DDBJ whole genome shotgun (WGS) entry which is preliminary data.</text>
</comment>
<feature type="compositionally biased region" description="Polar residues" evidence="2">
    <location>
        <begin position="7"/>
        <end position="19"/>
    </location>
</feature>
<keyword evidence="6" id="KW-1185">Reference proteome</keyword>
<dbReference type="AlphaFoldDB" id="A0A916Y649"/>
<feature type="transmembrane region" description="Helical" evidence="3">
    <location>
        <begin position="84"/>
        <end position="106"/>
    </location>
</feature>
<feature type="domain" description="M23ase beta-sheet core" evidence="4">
    <location>
        <begin position="209"/>
        <end position="309"/>
    </location>
</feature>
<dbReference type="Gene3D" id="2.70.70.10">
    <property type="entry name" value="Glucose Permease (Domain IIA)"/>
    <property type="match status" value="1"/>
</dbReference>
<feature type="compositionally biased region" description="Basic and acidic residues" evidence="2">
    <location>
        <begin position="46"/>
        <end position="69"/>
    </location>
</feature>
<keyword evidence="3" id="KW-0472">Membrane</keyword>
<evidence type="ECO:0000259" key="4">
    <source>
        <dbReference type="Pfam" id="PF01551"/>
    </source>
</evidence>
<gene>
    <name evidence="5" type="ORF">GCM10010915_10370</name>
</gene>
<dbReference type="Pfam" id="PF01551">
    <property type="entry name" value="Peptidase_M23"/>
    <property type="match status" value="1"/>
</dbReference>
<dbReference type="InterPro" id="IPR016047">
    <property type="entry name" value="M23ase_b-sheet_dom"/>
</dbReference>
<name>A0A916Y649_9MICO</name>
<sequence length="343" mass="35527">MREQESAAVTNESAATTASVPRAPKSATAAADDFAAAAAALNFTGERAKAHAEPESETPHASSRQEARRVSTPQRTLNTPFRKFAAATGSIAAVGAIALLAVGVSLPLAAPSAVPAVVADAAGGVAKTPVAADPAEAELQGYVAGDDIETAPLERVEGYEASTFSDIAAVSGISTSGAFFDNDPTADIQWPFAVGTSMSSPFGYRWGRLHEGVDFTPGDGAPIQAIADGVVRTASEAGGAYGVNVYIDHVIDGELVTSHYAHMQYGSLEVVSGQRVEVGDTLGKTGNTGRSYGSHLHFEIRYNDTAIDPLPWLREHANRHYSDDEKAAVAGLETDMLGQGAAE</sequence>
<evidence type="ECO:0000256" key="3">
    <source>
        <dbReference type="SAM" id="Phobius"/>
    </source>
</evidence>
<dbReference type="PANTHER" id="PTHR21666:SF289">
    <property type="entry name" value="L-ALA--D-GLU ENDOPEPTIDASE"/>
    <property type="match status" value="1"/>
</dbReference>
<dbReference type="GO" id="GO:0004222">
    <property type="term" value="F:metalloendopeptidase activity"/>
    <property type="evidence" value="ECO:0007669"/>
    <property type="project" value="TreeGrafter"/>
</dbReference>
<keyword evidence="3" id="KW-0812">Transmembrane</keyword>
<keyword evidence="1" id="KW-0732">Signal</keyword>
<dbReference type="SUPFAM" id="SSF51261">
    <property type="entry name" value="Duplicated hybrid motif"/>
    <property type="match status" value="1"/>
</dbReference>
<proteinExistence type="predicted"/>
<keyword evidence="3" id="KW-1133">Transmembrane helix</keyword>
<accession>A0A916Y649</accession>
<dbReference type="Proteomes" id="UP000633205">
    <property type="component" value="Unassembled WGS sequence"/>
</dbReference>
<dbReference type="InterPro" id="IPR011055">
    <property type="entry name" value="Dup_hybrid_motif"/>
</dbReference>
<reference evidence="5" key="1">
    <citation type="journal article" date="2014" name="Int. J. Syst. Evol. Microbiol.">
        <title>Complete genome sequence of Corynebacterium casei LMG S-19264T (=DSM 44701T), isolated from a smear-ripened cheese.</title>
        <authorList>
            <consortium name="US DOE Joint Genome Institute (JGI-PGF)"/>
            <person name="Walter F."/>
            <person name="Albersmeier A."/>
            <person name="Kalinowski J."/>
            <person name="Ruckert C."/>
        </authorList>
    </citation>
    <scope>NUCLEOTIDE SEQUENCE</scope>
    <source>
        <strain evidence="5">CGMCC 1.15152</strain>
    </source>
</reference>
<reference evidence="5" key="2">
    <citation type="submission" date="2020-09" db="EMBL/GenBank/DDBJ databases">
        <authorList>
            <person name="Sun Q."/>
            <person name="Zhou Y."/>
        </authorList>
    </citation>
    <scope>NUCLEOTIDE SEQUENCE</scope>
    <source>
        <strain evidence="5">CGMCC 1.15152</strain>
    </source>
</reference>
<feature type="region of interest" description="Disordered" evidence="2">
    <location>
        <begin position="45"/>
        <end position="75"/>
    </location>
</feature>
<dbReference type="InterPro" id="IPR050570">
    <property type="entry name" value="Cell_wall_metabolism_enzyme"/>
</dbReference>
<evidence type="ECO:0000313" key="6">
    <source>
        <dbReference type="Proteomes" id="UP000633205"/>
    </source>
</evidence>
<dbReference type="EMBL" id="BMHO01000001">
    <property type="protein sequence ID" value="GGD31949.1"/>
    <property type="molecule type" value="Genomic_DNA"/>
</dbReference>
<feature type="region of interest" description="Disordered" evidence="2">
    <location>
        <begin position="1"/>
        <end position="27"/>
    </location>
</feature>
<dbReference type="CDD" id="cd12797">
    <property type="entry name" value="M23_peptidase"/>
    <property type="match status" value="1"/>
</dbReference>
<evidence type="ECO:0000256" key="2">
    <source>
        <dbReference type="SAM" id="MobiDB-lite"/>
    </source>
</evidence>
<evidence type="ECO:0000256" key="1">
    <source>
        <dbReference type="ARBA" id="ARBA00022729"/>
    </source>
</evidence>
<organism evidence="5 6">
    <name type="scientific">Microbacterium faecale</name>
    <dbReference type="NCBI Taxonomy" id="1804630"/>
    <lineage>
        <taxon>Bacteria</taxon>
        <taxon>Bacillati</taxon>
        <taxon>Actinomycetota</taxon>
        <taxon>Actinomycetes</taxon>
        <taxon>Micrococcales</taxon>
        <taxon>Microbacteriaceae</taxon>
        <taxon>Microbacterium</taxon>
    </lineage>
</organism>